<comment type="similarity">
    <text evidence="23">Belongs to the PP2C family.</text>
</comment>
<evidence type="ECO:0000256" key="20">
    <source>
        <dbReference type="ARBA" id="ARBA00075701"/>
    </source>
</evidence>
<feature type="domain" description="PPM-type phosphatase" evidence="25">
    <location>
        <begin position="140"/>
        <end position="397"/>
    </location>
</feature>
<dbReference type="PANTHER" id="PTHR13832:SF818">
    <property type="entry name" value="SD03870P"/>
    <property type="match status" value="1"/>
</dbReference>
<evidence type="ECO:0000256" key="19">
    <source>
        <dbReference type="ARBA" id="ARBA00075580"/>
    </source>
</evidence>
<dbReference type="PROSITE" id="PS01032">
    <property type="entry name" value="PPM_1"/>
    <property type="match status" value="1"/>
</dbReference>
<evidence type="ECO:0000313" key="26">
    <source>
        <dbReference type="EMBL" id="CAH0109530.1"/>
    </source>
</evidence>
<feature type="compositionally biased region" description="Low complexity" evidence="24">
    <location>
        <begin position="1178"/>
        <end position="1193"/>
    </location>
</feature>
<evidence type="ECO:0000256" key="24">
    <source>
        <dbReference type="SAM" id="MobiDB-lite"/>
    </source>
</evidence>
<reference evidence="26" key="1">
    <citation type="submission" date="2021-11" db="EMBL/GenBank/DDBJ databases">
        <authorList>
            <person name="Schell T."/>
        </authorList>
    </citation>
    <scope>NUCLEOTIDE SEQUENCE</scope>
    <source>
        <strain evidence="26">M5</strain>
    </source>
</reference>
<evidence type="ECO:0000256" key="11">
    <source>
        <dbReference type="ARBA" id="ARBA00022842"/>
    </source>
</evidence>
<gene>
    <name evidence="26" type="ORF">DGAL_LOCUS13010</name>
</gene>
<dbReference type="CDD" id="cd00143">
    <property type="entry name" value="PP2Cc"/>
    <property type="match status" value="1"/>
</dbReference>
<feature type="compositionally biased region" description="Low complexity" evidence="24">
    <location>
        <begin position="823"/>
        <end position="839"/>
    </location>
</feature>
<proteinExistence type="inferred from homology"/>
<dbReference type="Proteomes" id="UP000789390">
    <property type="component" value="Unassembled WGS sequence"/>
</dbReference>
<name>A0A8J2S2R8_9CRUS</name>
<evidence type="ECO:0000256" key="22">
    <source>
        <dbReference type="ARBA" id="ARBA00079435"/>
    </source>
</evidence>
<evidence type="ECO:0000256" key="13">
    <source>
        <dbReference type="ARBA" id="ARBA00023211"/>
    </source>
</evidence>
<dbReference type="SMART" id="SM00332">
    <property type="entry name" value="PP2Cc"/>
    <property type="match status" value="1"/>
</dbReference>
<evidence type="ECO:0000256" key="12">
    <source>
        <dbReference type="ARBA" id="ARBA00022912"/>
    </source>
</evidence>
<dbReference type="GO" id="GO:0004722">
    <property type="term" value="F:protein serine/threonine phosphatase activity"/>
    <property type="evidence" value="ECO:0007669"/>
    <property type="project" value="UniProtKB-EC"/>
</dbReference>
<feature type="compositionally biased region" description="Low complexity" evidence="24">
    <location>
        <begin position="1305"/>
        <end position="1366"/>
    </location>
</feature>
<evidence type="ECO:0000256" key="5">
    <source>
        <dbReference type="ARBA" id="ARBA00013081"/>
    </source>
</evidence>
<feature type="compositionally biased region" description="Pro residues" evidence="24">
    <location>
        <begin position="1479"/>
        <end position="1496"/>
    </location>
</feature>
<dbReference type="InterPro" id="IPR036457">
    <property type="entry name" value="PPM-type-like_dom_sf"/>
</dbReference>
<dbReference type="EMBL" id="CAKKLH010000292">
    <property type="protein sequence ID" value="CAH0109530.1"/>
    <property type="molecule type" value="Genomic_DNA"/>
</dbReference>
<comment type="catalytic activity">
    <reaction evidence="15">
        <text>O-phospho-L-seryl-[protein] + H2O = L-seryl-[protein] + phosphate</text>
        <dbReference type="Rhea" id="RHEA:20629"/>
        <dbReference type="Rhea" id="RHEA-COMP:9863"/>
        <dbReference type="Rhea" id="RHEA-COMP:11604"/>
        <dbReference type="ChEBI" id="CHEBI:15377"/>
        <dbReference type="ChEBI" id="CHEBI:29999"/>
        <dbReference type="ChEBI" id="CHEBI:43474"/>
        <dbReference type="ChEBI" id="CHEBI:83421"/>
        <dbReference type="EC" id="3.1.3.16"/>
    </reaction>
</comment>
<feature type="compositionally biased region" description="Low complexity" evidence="24">
    <location>
        <begin position="1431"/>
        <end position="1454"/>
    </location>
</feature>
<evidence type="ECO:0000256" key="3">
    <source>
        <dbReference type="ARBA" id="ARBA00004123"/>
    </source>
</evidence>
<feature type="region of interest" description="Disordered" evidence="24">
    <location>
        <begin position="407"/>
        <end position="500"/>
    </location>
</feature>
<keyword evidence="10 23" id="KW-0378">Hydrolase</keyword>
<feature type="region of interest" description="Disordered" evidence="24">
    <location>
        <begin position="514"/>
        <end position="538"/>
    </location>
</feature>
<dbReference type="OrthoDB" id="416093at2759"/>
<comment type="subunit">
    <text evidence="17">Heterotrimer. Interacts with PAX1 and ARHGEF6 (or ARHGEF7).</text>
</comment>
<evidence type="ECO:0000256" key="8">
    <source>
        <dbReference type="ARBA" id="ARBA00022723"/>
    </source>
</evidence>
<feature type="region of interest" description="Disordered" evidence="24">
    <location>
        <begin position="720"/>
        <end position="755"/>
    </location>
</feature>
<evidence type="ECO:0000313" key="27">
    <source>
        <dbReference type="Proteomes" id="UP000789390"/>
    </source>
</evidence>
<feature type="region of interest" description="Disordered" evidence="24">
    <location>
        <begin position="975"/>
        <end position="997"/>
    </location>
</feature>
<dbReference type="GO" id="GO:0046872">
    <property type="term" value="F:metal ion binding"/>
    <property type="evidence" value="ECO:0007669"/>
    <property type="project" value="UniProtKB-KW"/>
</dbReference>
<organism evidence="26 27">
    <name type="scientific">Daphnia galeata</name>
    <dbReference type="NCBI Taxonomy" id="27404"/>
    <lineage>
        <taxon>Eukaryota</taxon>
        <taxon>Metazoa</taxon>
        <taxon>Ecdysozoa</taxon>
        <taxon>Arthropoda</taxon>
        <taxon>Crustacea</taxon>
        <taxon>Branchiopoda</taxon>
        <taxon>Diplostraca</taxon>
        <taxon>Cladocera</taxon>
        <taxon>Anomopoda</taxon>
        <taxon>Daphniidae</taxon>
        <taxon>Daphnia</taxon>
    </lineage>
</organism>
<keyword evidence="27" id="KW-1185">Reference proteome</keyword>
<evidence type="ECO:0000256" key="7">
    <source>
        <dbReference type="ARBA" id="ARBA00022553"/>
    </source>
</evidence>
<sequence length="1496" mass="159861">MASNGSTIVPADLYRHFFETFQTTVNVNDPLPVKVGSHSIRENEVDGEIVDWTLQYLQQKNCPSKLLAHLASLILWEVRFCISKDDVDGAVNRDVKGYEPVKLMQLVTSKINNVCFEFLNNQKFESLCTELSFSNRPLHPVSVHAIRNGRRKMEDRHVVIQDLNTICSIRDEIPTSYYAVFDGHAGTDAAFYAASQLHEKMVSNPKFATEPSEALREAFLATDLAFVTEHENERLKGGTTAVVSLIRGNLLLTAWLGDSQAVLVKDGVATQLVNPHKPDRIDEKERISNLGGEVIFWDGAYRVNGQLAVSRAIGDAGYKPYVTAEPDMVAMTLDGQEDFLIIGCDGLWDTIGVDESAFIVLQYLHHETDISGLSGRLVQAAKQKGSSDNISVIVVFFREPELIARRPLPPAPTSVLEDNTPSMEQQQEEYEKLAAKWGWSEPQGGAVFSSDETSWQQQQQQQTDGDQPHNPFDSSGSNPFGNGDELVPEGHHYYQGVDSPSEFDAANWQQHGEEAIGGSDSFNGDSAETPEVYDGSTAQWGWKDPEIEALEIEAGRDSSEHHFAATSVVPLPDPDIDLDVAVARDQYEKVAAKWGRELEQFDADDVVTLESKSDFHLSSDGSTWDQTSGTAQPAGVDWNQYDEELSGQPSLIFVSQSEETSAVSTEQIISPIEDLIAVSDMNGRAITEADRQMWASEENSVSFPPVTQPVVVAEDEIVATEEEEEEEDDDDHHHQQENQRQAAANFDDGSFVDEGIAGDETDFVVGSSSSMVDSALVVDCQQQPDIIAASAVIAPTENDPDFHWNLHAPEFEFRPSESSPLEQQQQQQQTEMVDESVVSSSERKLSATELLIRSSNDLQLAVLLAAANDDPDDEMDEPQEELNISPRSDALDDIHNASNAINAVLARLFQIPISHEAGKVSIPLLNVIVHLWCRDMSAAQEIVLESKGDGAMDEVEDSEDDWTFNDYRQSEINKEESVTNTDVADTSSVVESEPEGKIDETCIQTNCQANDLGNQLEKLTVDEVQPEIPITLSEPEQGEVVHKDEVVEPDVVQQTQIEEETVSQAEEVQAPIQQIEETQSTIISSTVVEPELVPSTEDVAPDVKAVEVSSTEETVEPRLLESPVSDSATIGSEAPALIVTGTAIGIAGAAAATAAVASKAAAKSPAAKKPVVAAKKTTAAPAKPAASPLAAKPAVKDSVKKLEPATRRAATTDAKTSADSPKPARPTKLSPLRKATPAAPASKPTAPRAAAAAPPTTTRPATKPAVSAATSTVKKTTTTTTTTTTTSRTVTAAPAKRVTSAVNGTASPAKTTSPAKPASSTSSARTTATATSSTPTRRVVSAPAKPSSATSRPAATAATKTAAATTNGDIKPKATTTSTTRTPAKPIVNGTATKTAAPRPTAASTKPTAAKPATTAASTRPAPLKSVASRTATPGKPITKTTTTSTTSKIGATKSGAGTPSRGGTKSSTSAAPAAATTTPPPPQEAALPPPEPVAE</sequence>
<evidence type="ECO:0000256" key="17">
    <source>
        <dbReference type="ARBA" id="ARBA00063519"/>
    </source>
</evidence>
<keyword evidence="14" id="KW-0539">Nucleus</keyword>
<comment type="cofactor">
    <cofactor evidence="2">
        <name>Mg(2+)</name>
        <dbReference type="ChEBI" id="CHEBI:18420"/>
    </cofactor>
</comment>
<evidence type="ECO:0000256" key="1">
    <source>
        <dbReference type="ARBA" id="ARBA00001936"/>
    </source>
</evidence>
<evidence type="ECO:0000256" key="6">
    <source>
        <dbReference type="ARBA" id="ARBA00022490"/>
    </source>
</evidence>
<keyword evidence="11" id="KW-0460">Magnesium</keyword>
<dbReference type="InterPro" id="IPR001932">
    <property type="entry name" value="PPM-type_phosphatase-like_dom"/>
</dbReference>
<comment type="subcellular location">
    <subcellularLocation>
        <location evidence="4">Cytoplasm</location>
    </subcellularLocation>
    <subcellularLocation>
        <location evidence="3">Nucleus</location>
    </subcellularLocation>
</comment>
<accession>A0A8J2S2R8</accession>
<keyword evidence="7" id="KW-0597">Phosphoprotein</keyword>
<evidence type="ECO:0000256" key="16">
    <source>
        <dbReference type="ARBA" id="ARBA00048336"/>
    </source>
</evidence>
<feature type="region of interest" description="Disordered" evidence="24">
    <location>
        <begin position="1178"/>
        <end position="1496"/>
    </location>
</feature>
<evidence type="ECO:0000259" key="25">
    <source>
        <dbReference type="PROSITE" id="PS51746"/>
    </source>
</evidence>
<dbReference type="PROSITE" id="PS51746">
    <property type="entry name" value="PPM_2"/>
    <property type="match status" value="1"/>
</dbReference>
<feature type="compositionally biased region" description="Acidic residues" evidence="24">
    <location>
        <begin position="720"/>
        <end position="730"/>
    </location>
</feature>
<dbReference type="FunFam" id="3.60.40.10:FF:000021">
    <property type="entry name" value="Protein phosphatase, Mg2+/Mn2+-dependent, 1E"/>
    <property type="match status" value="1"/>
</dbReference>
<dbReference type="SUPFAM" id="SSF81606">
    <property type="entry name" value="PP2C-like"/>
    <property type="match status" value="1"/>
</dbReference>
<keyword evidence="8" id="KW-0479">Metal-binding</keyword>
<feature type="compositionally biased region" description="Low complexity" evidence="24">
    <location>
        <begin position="1207"/>
        <end position="1220"/>
    </location>
</feature>
<feature type="compositionally biased region" description="Low complexity" evidence="24">
    <location>
        <begin position="1373"/>
        <end position="1423"/>
    </location>
</feature>
<evidence type="ECO:0000256" key="18">
    <source>
        <dbReference type="ARBA" id="ARBA00070214"/>
    </source>
</evidence>
<dbReference type="InterPro" id="IPR000222">
    <property type="entry name" value="PP2C_BS"/>
</dbReference>
<evidence type="ECO:0000256" key="14">
    <source>
        <dbReference type="ARBA" id="ARBA00023242"/>
    </source>
</evidence>
<feature type="region of interest" description="Disordered" evidence="24">
    <location>
        <begin position="814"/>
        <end position="839"/>
    </location>
</feature>
<dbReference type="GO" id="GO:0005737">
    <property type="term" value="C:cytoplasm"/>
    <property type="evidence" value="ECO:0007669"/>
    <property type="project" value="UniProtKB-SubCell"/>
</dbReference>
<evidence type="ECO:0000256" key="21">
    <source>
        <dbReference type="ARBA" id="ARBA00078590"/>
    </source>
</evidence>
<dbReference type="EC" id="3.1.3.16" evidence="5"/>
<keyword evidence="9" id="KW-0677">Repeat</keyword>
<dbReference type="GO" id="GO:0005634">
    <property type="term" value="C:nucleus"/>
    <property type="evidence" value="ECO:0007669"/>
    <property type="project" value="UniProtKB-SubCell"/>
</dbReference>
<feature type="compositionally biased region" description="Polar residues" evidence="24">
    <location>
        <begin position="1456"/>
        <end position="1470"/>
    </location>
</feature>
<protein>
    <recommendedName>
        <fullName evidence="18">Protein phosphatase 1E</fullName>
        <ecNumber evidence="5">3.1.3.16</ecNumber>
    </recommendedName>
    <alternativeName>
        <fullName evidence="21">Ca(2+)/calmodulin-dependent protein kinase phosphatase N</fullName>
    </alternativeName>
    <alternativeName>
        <fullName evidence="19">CaMKP-nucleus</fullName>
    </alternativeName>
    <alternativeName>
        <fullName evidence="20">Partner of PIX 1</fullName>
    </alternativeName>
    <alternativeName>
        <fullName evidence="22">Partner of PIX-alpha</fullName>
    </alternativeName>
</protein>
<dbReference type="PANTHER" id="PTHR13832">
    <property type="entry name" value="PROTEIN PHOSPHATASE 2C"/>
    <property type="match status" value="1"/>
</dbReference>
<dbReference type="InterPro" id="IPR015655">
    <property type="entry name" value="PP2C"/>
</dbReference>
<dbReference type="Gene3D" id="3.60.40.10">
    <property type="entry name" value="PPM-type phosphatase domain"/>
    <property type="match status" value="1"/>
</dbReference>
<comment type="cofactor">
    <cofactor evidence="1">
        <name>Mn(2+)</name>
        <dbReference type="ChEBI" id="CHEBI:29035"/>
    </cofactor>
</comment>
<evidence type="ECO:0000256" key="23">
    <source>
        <dbReference type="RuleBase" id="RU003465"/>
    </source>
</evidence>
<feature type="compositionally biased region" description="Polar residues" evidence="24">
    <location>
        <begin position="978"/>
        <end position="990"/>
    </location>
</feature>
<keyword evidence="6" id="KW-0963">Cytoplasm</keyword>
<keyword evidence="12 23" id="KW-0904">Protein phosphatase</keyword>
<comment type="caution">
    <text evidence="26">The sequence shown here is derived from an EMBL/GenBank/DDBJ whole genome shotgun (WGS) entry which is preliminary data.</text>
</comment>
<evidence type="ECO:0000256" key="2">
    <source>
        <dbReference type="ARBA" id="ARBA00001946"/>
    </source>
</evidence>
<feature type="compositionally biased region" description="Basic and acidic residues" evidence="24">
    <location>
        <begin position="1194"/>
        <end position="1206"/>
    </location>
</feature>
<feature type="compositionally biased region" description="Low complexity" evidence="24">
    <location>
        <begin position="1233"/>
        <end position="1293"/>
    </location>
</feature>
<keyword evidence="13" id="KW-0464">Manganese</keyword>
<feature type="compositionally biased region" description="Polar residues" evidence="24">
    <location>
        <begin position="416"/>
        <end position="425"/>
    </location>
</feature>
<comment type="catalytic activity">
    <reaction evidence="16">
        <text>O-phospho-L-threonyl-[protein] + H2O = L-threonyl-[protein] + phosphate</text>
        <dbReference type="Rhea" id="RHEA:47004"/>
        <dbReference type="Rhea" id="RHEA-COMP:11060"/>
        <dbReference type="Rhea" id="RHEA-COMP:11605"/>
        <dbReference type="ChEBI" id="CHEBI:15377"/>
        <dbReference type="ChEBI" id="CHEBI:30013"/>
        <dbReference type="ChEBI" id="CHEBI:43474"/>
        <dbReference type="ChEBI" id="CHEBI:61977"/>
        <dbReference type="EC" id="3.1.3.16"/>
    </reaction>
</comment>
<evidence type="ECO:0000256" key="10">
    <source>
        <dbReference type="ARBA" id="ARBA00022801"/>
    </source>
</evidence>
<evidence type="ECO:0000256" key="15">
    <source>
        <dbReference type="ARBA" id="ARBA00047761"/>
    </source>
</evidence>
<evidence type="ECO:0000256" key="9">
    <source>
        <dbReference type="ARBA" id="ARBA00022737"/>
    </source>
</evidence>
<evidence type="ECO:0000256" key="4">
    <source>
        <dbReference type="ARBA" id="ARBA00004496"/>
    </source>
</evidence>
<dbReference type="Pfam" id="PF00481">
    <property type="entry name" value="PP2C"/>
    <property type="match status" value="1"/>
</dbReference>